<organism evidence="1 2">
    <name type="scientific">Streptacidiphilus alkalitolerans</name>
    <dbReference type="NCBI Taxonomy" id="3342712"/>
    <lineage>
        <taxon>Bacteria</taxon>
        <taxon>Bacillati</taxon>
        <taxon>Actinomycetota</taxon>
        <taxon>Actinomycetes</taxon>
        <taxon>Kitasatosporales</taxon>
        <taxon>Streptomycetaceae</taxon>
        <taxon>Streptacidiphilus</taxon>
    </lineage>
</organism>
<sequence length="160" mass="17795">MEQTHLPAGYYAVPDPTTTDAPTMTYWHVTYDDKGDRTVAPWPPKARYGPQPYKRDMPADPAQRKTWFDGVVASRRTFWEQVDTAIQQDPAGCAARYAEFTTRCFDCGRSLRSDRWRLVGIGPDCFAKSGLNYTALASTTTPLIATAHALHHAQRTGAAA</sequence>
<dbReference type="Proteomes" id="UP001592582">
    <property type="component" value="Unassembled WGS sequence"/>
</dbReference>
<evidence type="ECO:0000313" key="2">
    <source>
        <dbReference type="Proteomes" id="UP001592582"/>
    </source>
</evidence>
<dbReference type="EMBL" id="JBHEZX010000005">
    <property type="protein sequence ID" value="MFC1410364.1"/>
    <property type="molecule type" value="Genomic_DNA"/>
</dbReference>
<evidence type="ECO:0000313" key="1">
    <source>
        <dbReference type="EMBL" id="MFC1410364.1"/>
    </source>
</evidence>
<dbReference type="Pfam" id="PF19474">
    <property type="entry name" value="DUF6011"/>
    <property type="match status" value="1"/>
</dbReference>
<proteinExistence type="predicted"/>
<reference evidence="1 2" key="1">
    <citation type="submission" date="2024-09" db="EMBL/GenBank/DDBJ databases">
        <authorList>
            <person name="Lee S.D."/>
        </authorList>
    </citation>
    <scope>NUCLEOTIDE SEQUENCE [LARGE SCALE GENOMIC DNA]</scope>
    <source>
        <strain evidence="1 2">N1-1</strain>
    </source>
</reference>
<keyword evidence="2" id="KW-1185">Reference proteome</keyword>
<dbReference type="InterPro" id="IPR046053">
    <property type="entry name" value="DUF6011"/>
</dbReference>
<protein>
    <submittedName>
        <fullName evidence="1">DUF6011 domain-containing protein</fullName>
    </submittedName>
</protein>
<name>A0ABV6V9F6_9ACTN</name>
<accession>A0ABV6V9F6</accession>
<gene>
    <name evidence="1" type="ORF">ACEZDG_13925</name>
</gene>
<comment type="caution">
    <text evidence="1">The sequence shown here is derived from an EMBL/GenBank/DDBJ whole genome shotgun (WGS) entry which is preliminary data.</text>
</comment>